<organism evidence="7 8">
    <name type="scientific">Marinibaculum pumilum</name>
    <dbReference type="NCBI Taxonomy" id="1766165"/>
    <lineage>
        <taxon>Bacteria</taxon>
        <taxon>Pseudomonadati</taxon>
        <taxon>Pseudomonadota</taxon>
        <taxon>Alphaproteobacteria</taxon>
        <taxon>Rhodospirillales</taxon>
        <taxon>Rhodospirillaceae</taxon>
        <taxon>Marinibaculum</taxon>
    </lineage>
</organism>
<evidence type="ECO:0000256" key="4">
    <source>
        <dbReference type="ARBA" id="ARBA00022970"/>
    </source>
</evidence>
<evidence type="ECO:0000256" key="5">
    <source>
        <dbReference type="SAM" id="SignalP"/>
    </source>
</evidence>
<evidence type="ECO:0000313" key="8">
    <source>
        <dbReference type="Proteomes" id="UP001595528"/>
    </source>
</evidence>
<comment type="similarity">
    <text evidence="1">Belongs to the leucine-binding protein family.</text>
</comment>
<evidence type="ECO:0000256" key="2">
    <source>
        <dbReference type="ARBA" id="ARBA00022448"/>
    </source>
</evidence>
<feature type="signal peptide" evidence="5">
    <location>
        <begin position="1"/>
        <end position="26"/>
    </location>
</feature>
<dbReference type="InterPro" id="IPR000709">
    <property type="entry name" value="Leu_Ile_Val-bd"/>
</dbReference>
<feature type="chain" id="PRO_5046201889" evidence="5">
    <location>
        <begin position="27"/>
        <end position="403"/>
    </location>
</feature>
<protein>
    <submittedName>
        <fullName evidence="7">ABC transporter substrate-binding protein</fullName>
    </submittedName>
</protein>
<name>A0ABV7L5Q0_9PROT</name>
<evidence type="ECO:0000313" key="7">
    <source>
        <dbReference type="EMBL" id="MFC3229680.1"/>
    </source>
</evidence>
<keyword evidence="3 5" id="KW-0732">Signal</keyword>
<dbReference type="InterPro" id="IPR028081">
    <property type="entry name" value="Leu-bd"/>
</dbReference>
<sequence>MMTKLATGVAAAAFAAVTAFAPGAQAADPVKIGDFNSYSRMAAFAVPARYGAELAVEQINAAGGVLGGRPIEFITRDDKGDPGEAVKIAEELFDRENVVMLTGGFLSHVGLAVASYADQKKKLFLASEPLADSMVWESGNPYTFRLRASTYMQSAMLADIAAKSGAKRWATIAPNYAYGKEAVASFKQLLKEANPEVEFVAEQWPGLFKIDATAEVQALNAANVDGIFNVTFGPDLAKFVREGTIRGLFEDKTVVSLLTGEPDYLLPLKDEAPEGWLVTGYPWYDIKDPAHDAFVKAYQERWGEDPRIGSIVGYNTMLAVQAALEKAGSTDTEALRQAMEGLTFDSPMGPITFREIDNQSTMGAWVGKTKLVDGSGIMVDWEYFDGADYLPSDEVVKQRRPAE</sequence>
<dbReference type="Pfam" id="PF13458">
    <property type="entry name" value="Peripla_BP_6"/>
    <property type="match status" value="1"/>
</dbReference>
<dbReference type="PANTHER" id="PTHR30483:SF37">
    <property type="entry name" value="ABC TRANSPORTER SUBSTRATE-BINDING PROTEIN"/>
    <property type="match status" value="1"/>
</dbReference>
<dbReference type="EMBL" id="JBHRTR010000034">
    <property type="protein sequence ID" value="MFC3229680.1"/>
    <property type="molecule type" value="Genomic_DNA"/>
</dbReference>
<keyword evidence="4" id="KW-0029">Amino-acid transport</keyword>
<keyword evidence="2" id="KW-0813">Transport</keyword>
<feature type="domain" description="Leucine-binding protein" evidence="6">
    <location>
        <begin position="40"/>
        <end position="369"/>
    </location>
</feature>
<reference evidence="8" key="1">
    <citation type="journal article" date="2019" name="Int. J. Syst. Evol. Microbiol.">
        <title>The Global Catalogue of Microorganisms (GCM) 10K type strain sequencing project: providing services to taxonomists for standard genome sequencing and annotation.</title>
        <authorList>
            <consortium name="The Broad Institute Genomics Platform"/>
            <consortium name="The Broad Institute Genome Sequencing Center for Infectious Disease"/>
            <person name="Wu L."/>
            <person name="Ma J."/>
        </authorList>
    </citation>
    <scope>NUCLEOTIDE SEQUENCE [LARGE SCALE GENOMIC DNA]</scope>
    <source>
        <strain evidence="8">KCTC 42964</strain>
    </source>
</reference>
<evidence type="ECO:0000256" key="3">
    <source>
        <dbReference type="ARBA" id="ARBA00022729"/>
    </source>
</evidence>
<comment type="caution">
    <text evidence="7">The sequence shown here is derived from an EMBL/GenBank/DDBJ whole genome shotgun (WGS) entry which is preliminary data.</text>
</comment>
<evidence type="ECO:0000259" key="6">
    <source>
        <dbReference type="Pfam" id="PF13458"/>
    </source>
</evidence>
<dbReference type="PANTHER" id="PTHR30483">
    <property type="entry name" value="LEUCINE-SPECIFIC-BINDING PROTEIN"/>
    <property type="match status" value="1"/>
</dbReference>
<dbReference type="InterPro" id="IPR051010">
    <property type="entry name" value="BCAA_transport"/>
</dbReference>
<dbReference type="Gene3D" id="3.40.50.2300">
    <property type="match status" value="2"/>
</dbReference>
<evidence type="ECO:0000256" key="1">
    <source>
        <dbReference type="ARBA" id="ARBA00010062"/>
    </source>
</evidence>
<dbReference type="Proteomes" id="UP001595528">
    <property type="component" value="Unassembled WGS sequence"/>
</dbReference>
<dbReference type="InterPro" id="IPR028082">
    <property type="entry name" value="Peripla_BP_I"/>
</dbReference>
<dbReference type="RefSeq" id="WP_379904111.1">
    <property type="nucleotide sequence ID" value="NZ_JBHRTR010000034.1"/>
</dbReference>
<dbReference type="SUPFAM" id="SSF53822">
    <property type="entry name" value="Periplasmic binding protein-like I"/>
    <property type="match status" value="1"/>
</dbReference>
<accession>A0ABV7L5Q0</accession>
<dbReference type="CDD" id="cd06330">
    <property type="entry name" value="PBP1_As_SBP-like"/>
    <property type="match status" value="1"/>
</dbReference>
<dbReference type="PRINTS" id="PR00337">
    <property type="entry name" value="LEUILEVALBP"/>
</dbReference>
<gene>
    <name evidence="7" type="ORF">ACFOGJ_20695</name>
</gene>
<keyword evidence="8" id="KW-1185">Reference proteome</keyword>
<proteinExistence type="inferred from homology"/>